<keyword evidence="1" id="KW-1133">Transmembrane helix</keyword>
<reference evidence="2" key="2">
    <citation type="submission" date="2020-09" db="EMBL/GenBank/DDBJ databases">
        <authorList>
            <person name="Sun Q."/>
            <person name="Ohkuma M."/>
        </authorList>
    </citation>
    <scope>NUCLEOTIDE SEQUENCE</scope>
    <source>
        <strain evidence="2">JCM 4956</strain>
    </source>
</reference>
<evidence type="ECO:0000313" key="2">
    <source>
        <dbReference type="EMBL" id="GGX59279.1"/>
    </source>
</evidence>
<proteinExistence type="predicted"/>
<feature type="transmembrane region" description="Helical" evidence="1">
    <location>
        <begin position="50"/>
        <end position="68"/>
    </location>
</feature>
<dbReference type="RefSeq" id="WP_190035870.1">
    <property type="nucleotide sequence ID" value="NZ_BMWD01000008.1"/>
</dbReference>
<dbReference type="EMBL" id="BMWD01000008">
    <property type="protein sequence ID" value="GGX59279.1"/>
    <property type="molecule type" value="Genomic_DNA"/>
</dbReference>
<keyword evidence="3" id="KW-1185">Reference proteome</keyword>
<keyword evidence="1" id="KW-0472">Membrane</keyword>
<feature type="transmembrane region" description="Helical" evidence="1">
    <location>
        <begin position="242"/>
        <end position="264"/>
    </location>
</feature>
<dbReference type="AlphaFoldDB" id="A0A918KDB8"/>
<feature type="transmembrane region" description="Helical" evidence="1">
    <location>
        <begin position="141"/>
        <end position="162"/>
    </location>
</feature>
<evidence type="ECO:0000256" key="1">
    <source>
        <dbReference type="SAM" id="Phobius"/>
    </source>
</evidence>
<evidence type="ECO:0000313" key="3">
    <source>
        <dbReference type="Proteomes" id="UP000645555"/>
    </source>
</evidence>
<dbReference type="Proteomes" id="UP000645555">
    <property type="component" value="Unassembled WGS sequence"/>
</dbReference>
<comment type="caution">
    <text evidence="2">The sequence shown here is derived from an EMBL/GenBank/DDBJ whole genome shotgun (WGS) entry which is preliminary data.</text>
</comment>
<name>A0A918KDB8_9ACTN</name>
<feature type="transmembrane region" description="Helical" evidence="1">
    <location>
        <begin position="88"/>
        <end position="105"/>
    </location>
</feature>
<reference evidence="2" key="1">
    <citation type="journal article" date="2014" name="Int. J. Syst. Evol. Microbiol.">
        <title>Complete genome sequence of Corynebacterium casei LMG S-19264T (=DSM 44701T), isolated from a smear-ripened cheese.</title>
        <authorList>
            <consortium name="US DOE Joint Genome Institute (JGI-PGF)"/>
            <person name="Walter F."/>
            <person name="Albersmeier A."/>
            <person name="Kalinowski J."/>
            <person name="Ruckert C."/>
        </authorList>
    </citation>
    <scope>NUCLEOTIDE SEQUENCE</scope>
    <source>
        <strain evidence="2">JCM 4956</strain>
    </source>
</reference>
<keyword evidence="1" id="KW-0812">Transmembrane</keyword>
<accession>A0A918KDB8</accession>
<organism evidence="2 3">
    <name type="scientific">Streptomyces fructofermentans</name>
    <dbReference type="NCBI Taxonomy" id="152141"/>
    <lineage>
        <taxon>Bacteria</taxon>
        <taxon>Bacillati</taxon>
        <taxon>Actinomycetota</taxon>
        <taxon>Actinomycetes</taxon>
        <taxon>Kitasatosporales</taxon>
        <taxon>Streptomycetaceae</taxon>
        <taxon>Streptomyces</taxon>
    </lineage>
</organism>
<protein>
    <submittedName>
        <fullName evidence="2">Uncharacterized protein</fullName>
    </submittedName>
</protein>
<sequence length="286" mass="30077">MSTLTSKDEQPERPADLERARLWLTGHGLPDVPPTALLAKRLAVRQNTRLASQILLAVFIVALALVYTVGGPLEDASGANGPYPYRPLLLLALLVAAFVSAQALLDRRVRHVDRQAAAGLRRRAAHPVHLGWRAVLGPARAALAATTFACAIALTAGALAASAPGVRYAAGVLLVGLCAAAAVTAVQLRHVLTSPAVADDEPALTADALLRIEDAREVTAPTMVWCMPWYIPSASMAGTAVVWWNVAWFALIAGGAVTLVLITLRTARGAALARRGTTRHGRPADL</sequence>
<gene>
    <name evidence="2" type="ORF">GCM10010515_29030</name>
</gene>